<organism evidence="3 4">
    <name type="scientific">Biomaibacter acetigenes</name>
    <dbReference type="NCBI Taxonomy" id="2316383"/>
    <lineage>
        <taxon>Bacteria</taxon>
        <taxon>Bacillati</taxon>
        <taxon>Bacillota</taxon>
        <taxon>Clostridia</taxon>
        <taxon>Thermosediminibacterales</taxon>
        <taxon>Tepidanaerobacteraceae</taxon>
        <taxon>Biomaibacter</taxon>
    </lineage>
</organism>
<evidence type="ECO:0000313" key="4">
    <source>
        <dbReference type="Proteomes" id="UP000280960"/>
    </source>
</evidence>
<evidence type="ECO:0000256" key="1">
    <source>
        <dbReference type="SAM" id="Coils"/>
    </source>
</evidence>
<evidence type="ECO:0000313" key="3">
    <source>
        <dbReference type="EMBL" id="AYO29307.1"/>
    </source>
</evidence>
<keyword evidence="2" id="KW-0472">Membrane</keyword>
<feature type="coiled-coil region" evidence="1">
    <location>
        <begin position="152"/>
        <end position="208"/>
    </location>
</feature>
<proteinExistence type="predicted"/>
<dbReference type="SUPFAM" id="SSF47240">
    <property type="entry name" value="Ferritin-like"/>
    <property type="match status" value="1"/>
</dbReference>
<accession>A0A3G2R2N8</accession>
<dbReference type="InterPro" id="IPR012347">
    <property type="entry name" value="Ferritin-like"/>
</dbReference>
<dbReference type="CDD" id="cd00657">
    <property type="entry name" value="Ferritin_like"/>
    <property type="match status" value="1"/>
</dbReference>
<dbReference type="Gene3D" id="1.20.1260.10">
    <property type="match status" value="1"/>
</dbReference>
<dbReference type="Proteomes" id="UP000280960">
    <property type="component" value="Chromosome"/>
</dbReference>
<keyword evidence="4" id="KW-1185">Reference proteome</keyword>
<keyword evidence="2" id="KW-0812">Transmembrane</keyword>
<reference evidence="3 4" key="1">
    <citation type="submission" date="2018-10" db="EMBL/GenBank/DDBJ databases">
        <authorList>
            <person name="Zhang X."/>
        </authorList>
    </citation>
    <scope>NUCLEOTIDE SEQUENCE [LARGE SCALE GENOMIC DNA]</scope>
    <source>
        <strain evidence="3 4">SK-G1</strain>
    </source>
</reference>
<name>A0A3G2R2N8_9FIRM</name>
<dbReference type="InterPro" id="IPR009078">
    <property type="entry name" value="Ferritin-like_SF"/>
</dbReference>
<dbReference type="KEGG" id="bacg:D2962_00640"/>
<sequence>MKEYEEIVKSLQKGLEAEHTAIDQYRAQLENLKNAYARQVFGHALRHEREHAGHFARALSFFSRQNAMPGLRESLGLVGQRLGMWSRTTEAKGFLAGIAAAFIGATLAPGIKKGLRPLAVKATQGVMTISEKARDAIDSMSKGVKEIADEAKKIKDEEFARLSAEKDELEKAIMEELKGNHESALKELMDLKDEITNLKSELSKIKKLGQEVINPEEDDD</sequence>
<keyword evidence="2" id="KW-1133">Transmembrane helix</keyword>
<protein>
    <submittedName>
        <fullName evidence="3">Uncharacterized protein</fullName>
    </submittedName>
</protein>
<dbReference type="RefSeq" id="WP_120765251.1">
    <property type="nucleotide sequence ID" value="NZ_CP033169.1"/>
</dbReference>
<dbReference type="EMBL" id="CP033169">
    <property type="protein sequence ID" value="AYO29307.1"/>
    <property type="molecule type" value="Genomic_DNA"/>
</dbReference>
<evidence type="ECO:0000256" key="2">
    <source>
        <dbReference type="SAM" id="Phobius"/>
    </source>
</evidence>
<feature type="transmembrane region" description="Helical" evidence="2">
    <location>
        <begin position="93"/>
        <end position="111"/>
    </location>
</feature>
<dbReference type="AlphaFoldDB" id="A0A3G2R2N8"/>
<gene>
    <name evidence="3" type="ORF">D2962_00640</name>
</gene>
<keyword evidence="1" id="KW-0175">Coiled coil</keyword>